<dbReference type="PANTHER" id="PTHR46797">
    <property type="entry name" value="HTH-TYPE TRANSCRIPTIONAL REGULATOR"/>
    <property type="match status" value="1"/>
</dbReference>
<dbReference type="SMART" id="SM00530">
    <property type="entry name" value="HTH_XRE"/>
    <property type="match status" value="1"/>
</dbReference>
<dbReference type="Gene3D" id="1.10.260.40">
    <property type="entry name" value="lambda repressor-like DNA-binding domains"/>
    <property type="match status" value="1"/>
</dbReference>
<dbReference type="Proteomes" id="UP000035526">
    <property type="component" value="Unassembled WGS sequence"/>
</dbReference>
<dbReference type="PANTHER" id="PTHR46797:SF1">
    <property type="entry name" value="METHYLPHOSPHONATE SYNTHASE"/>
    <property type="match status" value="1"/>
</dbReference>
<dbReference type="RefSeq" id="WP_012012817.1">
    <property type="nucleotide sequence ID" value="NZ_JAIS01000070.1"/>
</dbReference>
<name>A0A837J5K4_9BACT</name>
<comment type="caution">
    <text evidence="3">The sequence shown here is derived from an EMBL/GenBank/DDBJ whole genome shotgun (WGS) entry which is preliminary data.</text>
</comment>
<proteinExistence type="predicted"/>
<evidence type="ECO:0000256" key="1">
    <source>
        <dbReference type="ARBA" id="ARBA00023125"/>
    </source>
</evidence>
<evidence type="ECO:0000259" key="2">
    <source>
        <dbReference type="PROSITE" id="PS50943"/>
    </source>
</evidence>
<dbReference type="GO" id="GO:0005829">
    <property type="term" value="C:cytosol"/>
    <property type="evidence" value="ECO:0007669"/>
    <property type="project" value="TreeGrafter"/>
</dbReference>
<evidence type="ECO:0000313" key="3">
    <source>
        <dbReference type="EMBL" id="KLE01382.1"/>
    </source>
</evidence>
<reference evidence="3 4" key="1">
    <citation type="submission" date="2014-01" db="EMBL/GenBank/DDBJ databases">
        <title>Development of a Comparative Genomic Fingerprinting Assay for High Resolution Genotyping of Arcobacter butzleri.</title>
        <authorList>
            <person name="Webb A.L."/>
            <person name="Inglis G.D."/>
            <person name="Kruczkiewicz P."/>
            <person name="Selinger L.B."/>
            <person name="Taboada E.N."/>
        </authorList>
    </citation>
    <scope>NUCLEOTIDE SEQUENCE [LARGE SCALE GENOMIC DNA]</scope>
    <source>
        <strain evidence="3 4">L351</strain>
    </source>
</reference>
<feature type="domain" description="HTH cro/C1-type" evidence="2">
    <location>
        <begin position="6"/>
        <end position="60"/>
    </location>
</feature>
<accession>A0A837J5K4</accession>
<dbReference type="GeneID" id="24305325"/>
<sequence length="104" mass="12322">MLHLRLKEAREKAGLTLEELSKRVNISKRTLQNYESNKNEPTVSIVSKIAKYCFVDEIYLLTGNDDIEINYEKEILKILNNATKEEKAYIYYLIKIEHIRNKIF</sequence>
<dbReference type="InterPro" id="IPR050807">
    <property type="entry name" value="TransReg_Diox_bact_type"/>
</dbReference>
<dbReference type="GO" id="GO:0003700">
    <property type="term" value="F:DNA-binding transcription factor activity"/>
    <property type="evidence" value="ECO:0007669"/>
    <property type="project" value="TreeGrafter"/>
</dbReference>
<dbReference type="PROSITE" id="PS50943">
    <property type="entry name" value="HTH_CROC1"/>
    <property type="match status" value="1"/>
</dbReference>
<dbReference type="CDD" id="cd00093">
    <property type="entry name" value="HTH_XRE"/>
    <property type="match status" value="1"/>
</dbReference>
<dbReference type="InterPro" id="IPR010982">
    <property type="entry name" value="Lambda_DNA-bd_dom_sf"/>
</dbReference>
<organism evidence="3 4">
    <name type="scientific">Aliarcobacter butzleri L351</name>
    <dbReference type="NCBI Taxonomy" id="1447259"/>
    <lineage>
        <taxon>Bacteria</taxon>
        <taxon>Pseudomonadati</taxon>
        <taxon>Campylobacterota</taxon>
        <taxon>Epsilonproteobacteria</taxon>
        <taxon>Campylobacterales</taxon>
        <taxon>Arcobacteraceae</taxon>
        <taxon>Aliarcobacter</taxon>
    </lineage>
</organism>
<dbReference type="AlphaFoldDB" id="A0A837J5K4"/>
<dbReference type="SUPFAM" id="SSF47413">
    <property type="entry name" value="lambda repressor-like DNA-binding domains"/>
    <property type="match status" value="1"/>
</dbReference>
<protein>
    <recommendedName>
        <fullName evidence="2">HTH cro/C1-type domain-containing protein</fullName>
    </recommendedName>
</protein>
<keyword evidence="1" id="KW-0238">DNA-binding</keyword>
<evidence type="ECO:0000313" key="4">
    <source>
        <dbReference type="Proteomes" id="UP000035526"/>
    </source>
</evidence>
<dbReference type="EMBL" id="JAIS01000070">
    <property type="protein sequence ID" value="KLE01382.1"/>
    <property type="molecule type" value="Genomic_DNA"/>
</dbReference>
<dbReference type="InterPro" id="IPR001387">
    <property type="entry name" value="Cro/C1-type_HTH"/>
</dbReference>
<dbReference type="GO" id="GO:0003677">
    <property type="term" value="F:DNA binding"/>
    <property type="evidence" value="ECO:0007669"/>
    <property type="project" value="UniProtKB-KW"/>
</dbReference>
<gene>
    <name evidence="3" type="ORF">AF76_04700</name>
</gene>
<dbReference type="Pfam" id="PF01381">
    <property type="entry name" value="HTH_3"/>
    <property type="match status" value="1"/>
</dbReference>